<gene>
    <name evidence="3" type="ORF">BT62DRAFT_984280</name>
</gene>
<dbReference type="PANTHER" id="PTHR24096">
    <property type="entry name" value="LONG-CHAIN-FATTY-ACID--COA LIGASE"/>
    <property type="match status" value="1"/>
</dbReference>
<dbReference type="PANTHER" id="PTHR24096:SF422">
    <property type="entry name" value="BCDNA.GH02901"/>
    <property type="match status" value="1"/>
</dbReference>
<dbReference type="InterPro" id="IPR045851">
    <property type="entry name" value="AMP-bd_C_sf"/>
</dbReference>
<comment type="caution">
    <text evidence="3">The sequence shown here is derived from an EMBL/GenBank/DDBJ whole genome shotgun (WGS) entry which is preliminary data.</text>
</comment>
<feature type="domain" description="AMP-dependent synthetase/ligase" evidence="1">
    <location>
        <begin position="30"/>
        <end position="418"/>
    </location>
</feature>
<organism evidence="3 4">
    <name type="scientific">Guyanagaster necrorhizus</name>
    <dbReference type="NCBI Taxonomy" id="856835"/>
    <lineage>
        <taxon>Eukaryota</taxon>
        <taxon>Fungi</taxon>
        <taxon>Dikarya</taxon>
        <taxon>Basidiomycota</taxon>
        <taxon>Agaricomycotina</taxon>
        <taxon>Agaricomycetes</taxon>
        <taxon>Agaricomycetidae</taxon>
        <taxon>Agaricales</taxon>
        <taxon>Marasmiineae</taxon>
        <taxon>Physalacriaceae</taxon>
        <taxon>Guyanagaster</taxon>
    </lineage>
</organism>
<dbReference type="GeneID" id="66112145"/>
<dbReference type="PROSITE" id="PS00455">
    <property type="entry name" value="AMP_BINDING"/>
    <property type="match status" value="1"/>
</dbReference>
<dbReference type="Gene3D" id="3.30.300.30">
    <property type="match status" value="1"/>
</dbReference>
<dbReference type="Gene3D" id="3.40.50.12780">
    <property type="entry name" value="N-terminal domain of ligase-like"/>
    <property type="match status" value="1"/>
</dbReference>
<dbReference type="InterPro" id="IPR025110">
    <property type="entry name" value="AMP-bd_C"/>
</dbReference>
<dbReference type="AlphaFoldDB" id="A0A9P8AWS1"/>
<dbReference type="InterPro" id="IPR020845">
    <property type="entry name" value="AMP-binding_CS"/>
</dbReference>
<dbReference type="Proteomes" id="UP000812287">
    <property type="component" value="Unassembled WGS sequence"/>
</dbReference>
<dbReference type="RefSeq" id="XP_043044479.1">
    <property type="nucleotide sequence ID" value="XM_043189848.1"/>
</dbReference>
<evidence type="ECO:0000259" key="1">
    <source>
        <dbReference type="Pfam" id="PF00501"/>
    </source>
</evidence>
<feature type="domain" description="AMP-binding enzyme C-terminal" evidence="2">
    <location>
        <begin position="468"/>
        <end position="553"/>
    </location>
</feature>
<name>A0A9P8AWS1_9AGAR</name>
<evidence type="ECO:0000313" key="3">
    <source>
        <dbReference type="EMBL" id="KAG7450979.1"/>
    </source>
</evidence>
<proteinExistence type="predicted"/>
<evidence type="ECO:0000259" key="2">
    <source>
        <dbReference type="Pfam" id="PF13193"/>
    </source>
</evidence>
<dbReference type="InterPro" id="IPR000873">
    <property type="entry name" value="AMP-dep_synth/lig_dom"/>
</dbReference>
<reference evidence="3" key="1">
    <citation type="submission" date="2020-11" db="EMBL/GenBank/DDBJ databases">
        <title>Adaptations for nitrogen fixation in a non-lichenized fungal sporocarp promotes dispersal by wood-feeding termites.</title>
        <authorList>
            <consortium name="DOE Joint Genome Institute"/>
            <person name="Koch R.A."/>
            <person name="Yoon G."/>
            <person name="Arayal U."/>
            <person name="Lail K."/>
            <person name="Amirebrahimi M."/>
            <person name="Labutti K."/>
            <person name="Lipzen A."/>
            <person name="Riley R."/>
            <person name="Barry K."/>
            <person name="Henrissat B."/>
            <person name="Grigoriev I.V."/>
            <person name="Herr J.R."/>
            <person name="Aime M.C."/>
        </authorList>
    </citation>
    <scope>NUCLEOTIDE SEQUENCE</scope>
    <source>
        <strain evidence="3">MCA 3950</strain>
    </source>
</reference>
<dbReference type="EMBL" id="MU250525">
    <property type="protein sequence ID" value="KAG7450979.1"/>
    <property type="molecule type" value="Genomic_DNA"/>
</dbReference>
<dbReference type="Pfam" id="PF13193">
    <property type="entry name" value="AMP-binding_C"/>
    <property type="match status" value="1"/>
</dbReference>
<dbReference type="GO" id="GO:0016405">
    <property type="term" value="F:CoA-ligase activity"/>
    <property type="evidence" value="ECO:0007669"/>
    <property type="project" value="TreeGrafter"/>
</dbReference>
<dbReference type="Pfam" id="PF00501">
    <property type="entry name" value="AMP-binding"/>
    <property type="match status" value="1"/>
</dbReference>
<sequence>MYVQSSFPEPPPLTDTNAYNVLLNRPDQREWKDYTLHIDVVTGRRRSFYEFKERVHDAAAALGGLVSDGCLGISAENDEMVGIISENSSDYVVLVQSLLYLATPFALISSYSTAFELVHALKLAKVTTIFVQARLFPLVLSQAKEAGLSRKRIFILGGRVRGRKSFSDMISHVKVNIPIYENKIRSARKDTLAYLVFSSGTSGLPKAVMITHGNLIYSIYQSFVMGKATVPVSSLLATPEGIPITLAFLPMHHSFGLHAYCFRSFIVPHTYVIFPKWNLAAAMKAIPKYHITNIALVPSVVHQIANHPRLNKQVFKSVKSIGCGAAYLPKDLADKFLTILPPDVELTEGYGMSEATIAALTKPGSGSLGGRLKRIKGSTGVLLPGVEARLLRDDGTEADFDEVGELYIKSHNVSPGYWNDEKATREAFDDGWLRTGDKFTVDKDGYFFFADRAKDTLKVSGSQVAPVEIEDVLLAHPEGLISDATVAGVSGGRTSDEKVPRAWVVLSPAGKKKGNAEVIKALESWHQGSLSKYKWLRGGIEIVKEIPKSPTGKTLRRILVNKYEKRIAKRLKSKL</sequence>
<dbReference type="OrthoDB" id="1898221at2759"/>
<evidence type="ECO:0000313" key="4">
    <source>
        <dbReference type="Proteomes" id="UP000812287"/>
    </source>
</evidence>
<keyword evidence="4" id="KW-1185">Reference proteome</keyword>
<dbReference type="SUPFAM" id="SSF56801">
    <property type="entry name" value="Acetyl-CoA synthetase-like"/>
    <property type="match status" value="1"/>
</dbReference>
<accession>A0A9P8AWS1</accession>
<protein>
    <submittedName>
        <fullName evidence="3">Acetyl-CoA synthetase-like protein</fullName>
    </submittedName>
</protein>
<dbReference type="InterPro" id="IPR042099">
    <property type="entry name" value="ANL_N_sf"/>
</dbReference>